<name>A0ABX0Q6G1_9GAMM</name>
<dbReference type="Proteomes" id="UP001429601">
    <property type="component" value="Unassembled WGS sequence"/>
</dbReference>
<keyword evidence="9" id="KW-1185">Reference proteome</keyword>
<proteinExistence type="inferred from homology"/>
<feature type="transmembrane region" description="Helical" evidence="6">
    <location>
        <begin position="116"/>
        <end position="140"/>
    </location>
</feature>
<evidence type="ECO:0000256" key="6">
    <source>
        <dbReference type="RuleBase" id="RU366058"/>
    </source>
</evidence>
<feature type="transmembrane region" description="Helical" evidence="6">
    <location>
        <begin position="71"/>
        <end position="88"/>
    </location>
</feature>
<keyword evidence="4 6" id="KW-1133">Transmembrane helix</keyword>
<evidence type="ECO:0000256" key="4">
    <source>
        <dbReference type="ARBA" id="ARBA00022989"/>
    </source>
</evidence>
<sequence length="217" mass="22749">MAFFASGAFDRFEPHRLLADEGHLRSTIAAHPFMARFLYSALLAVAIATGVPGTIVIVLAGGLLFGAVQGTALSSVSLVLGSLALYLASRYAFAAGRRAPPALAQRLRARFAAHPVTYALALRFVPVVPLGAMTVALAWLRCPLWLFIGATWLGGTVSLFVESSVGAGVGETFAAGKPVSAAGLLDQRILLPLAAFAVLTVLPLAVRTLAARLRRRT</sequence>
<dbReference type="InterPro" id="IPR015414">
    <property type="entry name" value="TMEM64"/>
</dbReference>
<keyword evidence="2 6" id="KW-1003">Cell membrane</keyword>
<feature type="transmembrane region" description="Helical" evidence="6">
    <location>
        <begin position="37"/>
        <end position="65"/>
    </location>
</feature>
<comment type="similarity">
    <text evidence="6">Belongs to the TVP38/TMEM64 family.</text>
</comment>
<organism evidence="8 9">
    <name type="scientific">Luteibacter jiangsuensis</name>
    <dbReference type="NCBI Taxonomy" id="637577"/>
    <lineage>
        <taxon>Bacteria</taxon>
        <taxon>Pseudomonadati</taxon>
        <taxon>Pseudomonadota</taxon>
        <taxon>Gammaproteobacteria</taxon>
        <taxon>Lysobacterales</taxon>
        <taxon>Rhodanobacteraceae</taxon>
        <taxon>Luteibacter</taxon>
    </lineage>
</organism>
<feature type="domain" description="VTT" evidence="7">
    <location>
        <begin position="51"/>
        <end position="167"/>
    </location>
</feature>
<evidence type="ECO:0000256" key="3">
    <source>
        <dbReference type="ARBA" id="ARBA00022692"/>
    </source>
</evidence>
<dbReference type="PANTHER" id="PTHR12677:SF59">
    <property type="entry name" value="GOLGI APPARATUS MEMBRANE PROTEIN TVP38-RELATED"/>
    <property type="match status" value="1"/>
</dbReference>
<evidence type="ECO:0000313" key="9">
    <source>
        <dbReference type="Proteomes" id="UP001429601"/>
    </source>
</evidence>
<feature type="transmembrane region" description="Helical" evidence="6">
    <location>
        <begin position="189"/>
        <end position="210"/>
    </location>
</feature>
<evidence type="ECO:0000256" key="2">
    <source>
        <dbReference type="ARBA" id="ARBA00022475"/>
    </source>
</evidence>
<accession>A0ABX0Q6G1</accession>
<evidence type="ECO:0000313" key="8">
    <source>
        <dbReference type="EMBL" id="NID05519.1"/>
    </source>
</evidence>
<dbReference type="Pfam" id="PF09335">
    <property type="entry name" value="VTT_dom"/>
    <property type="match status" value="1"/>
</dbReference>
<comment type="caution">
    <text evidence="8">The sequence shown here is derived from an EMBL/GenBank/DDBJ whole genome shotgun (WGS) entry which is preliminary data.</text>
</comment>
<comment type="subcellular location">
    <subcellularLocation>
        <location evidence="1 6">Cell membrane</location>
        <topology evidence="1 6">Multi-pass membrane protein</topology>
    </subcellularLocation>
</comment>
<keyword evidence="3 6" id="KW-0812">Transmembrane</keyword>
<reference evidence="8 9" key="1">
    <citation type="journal article" date="2011" name="Curr. Microbiol.">
        <title>Luteibacter jiangsuensis sp. nov.: a methamidophos-degrading bacterium isolated from a methamidophos-manufacturing factory.</title>
        <authorList>
            <person name="Wang L."/>
            <person name="Wang G.L."/>
            <person name="Li S.P."/>
            <person name="Jiang J.D."/>
        </authorList>
    </citation>
    <scope>NUCLEOTIDE SEQUENCE [LARGE SCALE GENOMIC DNA]</scope>
    <source>
        <strain evidence="8 9">CGMCC 1.10133</strain>
    </source>
</reference>
<comment type="caution">
    <text evidence="6">Lacks conserved residue(s) required for the propagation of feature annotation.</text>
</comment>
<evidence type="ECO:0000259" key="7">
    <source>
        <dbReference type="Pfam" id="PF09335"/>
    </source>
</evidence>
<dbReference type="InterPro" id="IPR032816">
    <property type="entry name" value="VTT_dom"/>
</dbReference>
<evidence type="ECO:0000256" key="5">
    <source>
        <dbReference type="ARBA" id="ARBA00023136"/>
    </source>
</evidence>
<evidence type="ECO:0000256" key="1">
    <source>
        <dbReference type="ARBA" id="ARBA00004651"/>
    </source>
</evidence>
<protein>
    <recommendedName>
        <fullName evidence="6">TVP38/TMEM64 family membrane protein</fullName>
    </recommendedName>
</protein>
<gene>
    <name evidence="8" type="ORF">HBF26_11525</name>
</gene>
<dbReference type="EMBL" id="JAAQQR010000004">
    <property type="protein sequence ID" value="NID05519.1"/>
    <property type="molecule type" value="Genomic_DNA"/>
</dbReference>
<keyword evidence="5 6" id="KW-0472">Membrane</keyword>
<dbReference type="PANTHER" id="PTHR12677">
    <property type="entry name" value="GOLGI APPARATUS MEMBRANE PROTEIN TVP38-RELATED"/>
    <property type="match status" value="1"/>
</dbReference>